<reference evidence="1 2" key="1">
    <citation type="journal article" date="2005" name="Nucleic Acids Res.">
        <title>Genomic blueprint of Hahella chejuensis, a marine microbe producing an algicidal agent.</title>
        <authorList>
            <person name="Jeong H."/>
            <person name="Yim J.H."/>
            <person name="Lee C."/>
            <person name="Choi S.-H."/>
            <person name="Park Y.K."/>
            <person name="Yoon S.H."/>
            <person name="Hur C.-G."/>
            <person name="Kang H.-Y."/>
            <person name="Kim D."/>
            <person name="Lee H.H."/>
            <person name="Park K.H."/>
            <person name="Park S.-H."/>
            <person name="Park H.-S."/>
            <person name="Lee H.K."/>
            <person name="Oh T.K."/>
            <person name="Kim J.F."/>
        </authorList>
    </citation>
    <scope>NUCLEOTIDE SEQUENCE [LARGE SCALE GENOMIC DNA]</scope>
    <source>
        <strain evidence="1 2">KCTC 2396</strain>
    </source>
</reference>
<gene>
    <name evidence="1" type="ordered locus">HCH_01972</name>
</gene>
<sequence>MISGIIGPELILVPYRAITPTKPKNDYKTSK</sequence>
<dbReference type="Proteomes" id="UP000000238">
    <property type="component" value="Chromosome"/>
</dbReference>
<keyword evidence="2" id="KW-1185">Reference proteome</keyword>
<evidence type="ECO:0000313" key="1">
    <source>
        <dbReference type="EMBL" id="ABC28805.1"/>
    </source>
</evidence>
<accession>Q2SKL9</accession>
<dbReference type="HOGENOM" id="CLU_3396797_0_0_6"/>
<name>Q2SKL9_HAHCH</name>
<proteinExistence type="predicted"/>
<dbReference type="AlphaFoldDB" id="Q2SKL9"/>
<organism evidence="1 2">
    <name type="scientific">Hahella chejuensis (strain KCTC 2396)</name>
    <dbReference type="NCBI Taxonomy" id="349521"/>
    <lineage>
        <taxon>Bacteria</taxon>
        <taxon>Pseudomonadati</taxon>
        <taxon>Pseudomonadota</taxon>
        <taxon>Gammaproteobacteria</taxon>
        <taxon>Oceanospirillales</taxon>
        <taxon>Hahellaceae</taxon>
        <taxon>Hahella</taxon>
    </lineage>
</organism>
<dbReference type="EMBL" id="CP000155">
    <property type="protein sequence ID" value="ABC28805.1"/>
    <property type="molecule type" value="Genomic_DNA"/>
</dbReference>
<dbReference type="KEGG" id="hch:HCH_01972"/>
<evidence type="ECO:0000313" key="2">
    <source>
        <dbReference type="Proteomes" id="UP000000238"/>
    </source>
</evidence>
<protein>
    <submittedName>
        <fullName evidence="1">Uncharacterized protein</fullName>
    </submittedName>
</protein>